<feature type="signal peptide" evidence="8">
    <location>
        <begin position="1"/>
        <end position="19"/>
    </location>
</feature>
<dbReference type="PANTHER" id="PTHR24025">
    <property type="entry name" value="DESMOGLEIN FAMILY MEMBER"/>
    <property type="match status" value="1"/>
</dbReference>
<dbReference type="EMBL" id="CP129971">
    <property type="protein sequence ID" value="WMN11600.1"/>
    <property type="molecule type" value="Genomic_DNA"/>
</dbReference>
<dbReference type="InterPro" id="IPR013431">
    <property type="entry name" value="Delta_60_rpt"/>
</dbReference>
<evidence type="ECO:0000256" key="2">
    <source>
        <dbReference type="ARBA" id="ARBA00022692"/>
    </source>
</evidence>
<organism evidence="11 12">
    <name type="scientific">Marivirga salinarum</name>
    <dbReference type="NCBI Taxonomy" id="3059078"/>
    <lineage>
        <taxon>Bacteria</taxon>
        <taxon>Pseudomonadati</taxon>
        <taxon>Bacteroidota</taxon>
        <taxon>Cytophagia</taxon>
        <taxon>Cytophagales</taxon>
        <taxon>Marivirgaceae</taxon>
        <taxon>Marivirga</taxon>
    </lineage>
</organism>
<evidence type="ECO:0000256" key="8">
    <source>
        <dbReference type="SAM" id="SignalP"/>
    </source>
</evidence>
<dbReference type="SUPFAM" id="SSF49265">
    <property type="entry name" value="Fibronectin type III"/>
    <property type="match status" value="1"/>
</dbReference>
<dbReference type="PROSITE" id="PS50268">
    <property type="entry name" value="CADHERIN_2"/>
    <property type="match status" value="7"/>
</dbReference>
<feature type="domain" description="Fibronectin type-III" evidence="10">
    <location>
        <begin position="707"/>
        <end position="805"/>
    </location>
</feature>
<feature type="domain" description="Cadherin" evidence="9">
    <location>
        <begin position="1292"/>
        <end position="1390"/>
    </location>
</feature>
<dbReference type="Pfam" id="PF00041">
    <property type="entry name" value="fn3"/>
    <property type="match status" value="1"/>
</dbReference>
<dbReference type="Gene3D" id="2.120.10.80">
    <property type="entry name" value="Kelch-type beta propeller"/>
    <property type="match status" value="1"/>
</dbReference>
<evidence type="ECO:0000313" key="12">
    <source>
        <dbReference type="Proteomes" id="UP001230496"/>
    </source>
</evidence>
<comment type="subcellular location">
    <subcellularLocation>
        <location evidence="1">Membrane</location>
    </subcellularLocation>
</comment>
<evidence type="ECO:0000313" key="11">
    <source>
        <dbReference type="EMBL" id="WMN11600.1"/>
    </source>
</evidence>
<keyword evidence="3" id="KW-0677">Repeat</keyword>
<keyword evidence="4" id="KW-0106">Calcium</keyword>
<dbReference type="InterPro" id="IPR050971">
    <property type="entry name" value="Cadherin-domain_protein"/>
</dbReference>
<reference evidence="11 12" key="1">
    <citation type="submission" date="2023-08" db="EMBL/GenBank/DDBJ databases">
        <title>Comparative genomics and taxonomic characterization of three novel marine species of genus Marivirga.</title>
        <authorList>
            <person name="Muhammad N."/>
            <person name="Kim S.-G."/>
        </authorList>
    </citation>
    <scope>NUCLEOTIDE SEQUENCE [LARGE SCALE GENOMIC DNA]</scope>
    <source>
        <strain evidence="11 12">BDSF4-3</strain>
    </source>
</reference>
<dbReference type="InterPro" id="IPR002126">
    <property type="entry name" value="Cadherin-like_dom"/>
</dbReference>
<evidence type="ECO:0000256" key="4">
    <source>
        <dbReference type="ARBA" id="ARBA00022837"/>
    </source>
</evidence>
<feature type="domain" description="Cadherin" evidence="9">
    <location>
        <begin position="1699"/>
        <end position="1787"/>
    </location>
</feature>
<dbReference type="SMART" id="SM00060">
    <property type="entry name" value="FN3"/>
    <property type="match status" value="2"/>
</dbReference>
<dbReference type="InterPro" id="IPR013783">
    <property type="entry name" value="Ig-like_fold"/>
</dbReference>
<sequence length="1972" mass="213350">MKKCLFLSFVFLILLQTIAKPQAIDENFKPIIGGAVYVRDAALQSDDKLLISGNFLLAGETLVKKFIRLNADGSVDETFNLDEGFDGQVFKFAVRSDGKILVFVRYSDSFQTDLILLNGDGSIDQNSNFGQQGYLNVGDLLFDGDNRLYVANYSEIIRFNSDGSVDDSFSIKCSNRIRKIDLTPDDKLLVSGEFSTINGIAKNDMARFALDGSIDNTFDIGEGADTNISNFEILPSGKYLITGRFSSVSGIPYNQLARLNNDGTVDNTFNSNAGFNSGNFIEDLVVDGSGRIVLGGNFQYPRTRIVRLLEDGTVDNSFDVGSGFKSERTTASLPKVFVKSDGKIIAVGNFTNFNGSQRLGVATLLTDGSLDVAYNAMLAATPLVDVNAIQTDGKVLIGGSFFRVGSTERVNLARLNTDGTIDESFDAGKGPNQRVHSMAIQADGKILLGGEFSEVNGSIERGLVRLNSNGQIDPSFSTHLSRVYSSDGVFKFHIQADGKIIIGGGFRSINGTDRNHFARLNPDGSLDASFNANDDIPGRVRAMKVLPNGNILVAGYNPNNPGFISMRDSDGNSLTSFTAPNMDLPGISAIEIQPDGKIVVGGASANGSGLLVGSNLFRLNQDGSLDNTFEKRSGLGKISEIAALPGGDLLIGDHYEGGLFRYSKDGVLDADFHWSINGSIISISDYNESFILSGAFTKIGESTSVYSIAKLNSTLVNAPSELTIAEESPILSWKDNATDETGVNVYRSTEGNTVFTQVASLGANETSFEDTDFQSGVQYYYKVRAVRNGEKSSFSITEAFPTIEVPKVEGLKFNQVSSNSIELKWSYINDNSDYTKIVRTEDGLADVTTYLKNYPSTFKSTGLEPGTEYTFTLTKQNKFGVSEPVSITVSTLSQGLKRTEAISFVLGGEAYIGLGRNETGLLQDFLKMDISDNSTLPVSPLPGPARKNAIAFVLNQKAYVGLGEDAFGNYLKDMYQYNPMDNSWTELNEFAGAARTSPVSFVIDGKAYVGTGYDGTNALADFYQYDVATDSWTATAAFSGEKRREAVAFVINGKAYVAGGFYVDGTTFQLSDAQEFDPNTESWKEVVSADINLGRNNATAFVYGNDAYLTYGSKNNITKFNPTDFSTSDLGDYLSIDDGGLGPARADAQSFTVNGSPYFTGGTSGTTTEVFYGDFYNLSILNNAPSSISLSQNTLAENTVGNEQIGKLLAIDADPNDTHTFKLVSGDGVNDQHNNLFAISEGELTYISAEAINYEALKSLKLFVEATDNKGASYKQAIVVNVLDRNDKPIISAASTVFSTEENKSYRSIIGTIAASDEDGDNLSFSVINDNEPAISIDFRGEIKIIRPSLLDFETNSTLVYDIVAHDGFDSSEETQITINLIDVNERPSISVASSNLNSREYPAEGTLVTALTGTDQDGDEITYSISSGNTAEAFMIVGNELRVNDSTVFNHSVNPDFSLTISGSDGELTHEIEVFVQVLPNNVPTSIELSPNVLSENVSGSVFIGLLSATDPDQNETHNFQFVDGDGVNDEHNHLFEIDDDNLNYAGTSAVNFEENQVLNLLIEVEDGSRGVYRQSIAVDVLDQNDIPEIIMDDPVFSIEENQAAGTLIGEIVAIDEDGDQLSYAIIEGNKDVFSIDENGNLLIADPAAFNFEQNETFALKVVAQDANSSSSAIELTVNVIDVNELPQLSLVNESPKVPENAPNGTIVAVLNASDEDGDVLRFSITDDSEIFSISENAEIVVSNKDLLDFETQSSHILGVKVTDGKGGVDEMEVTVMVEDVNEPLTIAVSTDKLTIEENESAGSLLATFTGVDEDGDDISFEIISGNENEAFKIDANDLLVNNLSGLNLTAPLIMELVVSGTDGEFTDELTVVITINNLVDSDPVTASQRKFTTTKPYPNPVVDQIVYMHLAVEGIDDVKAYDYAGKQYLIGWEIQQQTLKINCRDLPEGFYTILLQRNGAVEPYTVYKKN</sequence>
<dbReference type="RefSeq" id="WP_308349040.1">
    <property type="nucleotide sequence ID" value="NZ_CP129971.1"/>
</dbReference>
<dbReference type="InterPro" id="IPR003961">
    <property type="entry name" value="FN3_dom"/>
</dbReference>
<dbReference type="GO" id="GO:0005509">
    <property type="term" value="F:calcium ion binding"/>
    <property type="evidence" value="ECO:0007669"/>
    <property type="project" value="InterPro"/>
</dbReference>
<evidence type="ECO:0000259" key="10">
    <source>
        <dbReference type="PROSITE" id="PS50853"/>
    </source>
</evidence>
<dbReference type="PROSITE" id="PS50853">
    <property type="entry name" value="FN3"/>
    <property type="match status" value="2"/>
</dbReference>
<dbReference type="Gene3D" id="2.80.10.50">
    <property type="match status" value="6"/>
</dbReference>
<dbReference type="PANTHER" id="PTHR24025:SF23">
    <property type="entry name" value="NEURAL-CADHERIN"/>
    <property type="match status" value="1"/>
</dbReference>
<protein>
    <submittedName>
        <fullName evidence="11">Cadherin domain-containing protein</fullName>
    </submittedName>
</protein>
<dbReference type="CDD" id="cd11304">
    <property type="entry name" value="Cadherin_repeat"/>
    <property type="match status" value="7"/>
</dbReference>
<keyword evidence="2" id="KW-0812">Transmembrane</keyword>
<evidence type="ECO:0000256" key="1">
    <source>
        <dbReference type="ARBA" id="ARBA00004370"/>
    </source>
</evidence>
<dbReference type="NCBIfam" id="TIGR02608">
    <property type="entry name" value="delta_60_rpt"/>
    <property type="match status" value="9"/>
</dbReference>
<dbReference type="InterPro" id="IPR015919">
    <property type="entry name" value="Cadherin-like_sf"/>
</dbReference>
<gene>
    <name evidence="11" type="ORF">QYS49_38965</name>
</gene>
<dbReference type="Proteomes" id="UP001230496">
    <property type="component" value="Chromosome"/>
</dbReference>
<name>A0AA51NAW9_9BACT</name>
<dbReference type="InterPro" id="IPR015915">
    <property type="entry name" value="Kelch-typ_b-propeller"/>
</dbReference>
<dbReference type="Pfam" id="PF00028">
    <property type="entry name" value="Cadherin"/>
    <property type="match status" value="2"/>
</dbReference>
<feature type="chain" id="PRO_5041367605" evidence="8">
    <location>
        <begin position="20"/>
        <end position="1972"/>
    </location>
</feature>
<dbReference type="Gene3D" id="2.60.40.60">
    <property type="entry name" value="Cadherins"/>
    <property type="match status" value="7"/>
</dbReference>
<dbReference type="CDD" id="cd00063">
    <property type="entry name" value="FN3"/>
    <property type="match status" value="2"/>
</dbReference>
<feature type="domain" description="Cadherin" evidence="9">
    <location>
        <begin position="1789"/>
        <end position="1887"/>
    </location>
</feature>
<keyword evidence="8" id="KW-0732">Signal</keyword>
<dbReference type="SUPFAM" id="SSF117281">
    <property type="entry name" value="Kelch motif"/>
    <property type="match status" value="1"/>
</dbReference>
<feature type="domain" description="Cadherin" evidence="9">
    <location>
        <begin position="1187"/>
        <end position="1291"/>
    </location>
</feature>
<evidence type="ECO:0000256" key="5">
    <source>
        <dbReference type="ARBA" id="ARBA00022889"/>
    </source>
</evidence>
<dbReference type="SUPFAM" id="SSF63829">
    <property type="entry name" value="Calcium-dependent phosphotriesterase"/>
    <property type="match status" value="2"/>
</dbReference>
<dbReference type="KEGG" id="msaa:QYS49_38965"/>
<proteinExistence type="predicted"/>
<feature type="domain" description="Cadherin" evidence="9">
    <location>
        <begin position="1598"/>
        <end position="1690"/>
    </location>
</feature>
<evidence type="ECO:0000256" key="3">
    <source>
        <dbReference type="ARBA" id="ARBA00022737"/>
    </source>
</evidence>
<feature type="domain" description="Fibronectin type-III" evidence="10">
    <location>
        <begin position="807"/>
        <end position="895"/>
    </location>
</feature>
<keyword evidence="6" id="KW-1133">Transmembrane helix</keyword>
<dbReference type="Pfam" id="PF17164">
    <property type="entry name" value="DUF5122"/>
    <property type="match status" value="10"/>
</dbReference>
<feature type="domain" description="Cadherin" evidence="9">
    <location>
        <begin position="1401"/>
        <end position="1494"/>
    </location>
</feature>
<dbReference type="InterPro" id="IPR036116">
    <property type="entry name" value="FN3_sf"/>
</dbReference>
<feature type="domain" description="Cadherin" evidence="9">
    <location>
        <begin position="1495"/>
        <end position="1598"/>
    </location>
</feature>
<keyword evidence="12" id="KW-1185">Reference proteome</keyword>
<evidence type="ECO:0000256" key="7">
    <source>
        <dbReference type="ARBA" id="ARBA00023136"/>
    </source>
</evidence>
<dbReference type="Gene3D" id="2.60.40.10">
    <property type="entry name" value="Immunoglobulins"/>
    <property type="match status" value="2"/>
</dbReference>
<dbReference type="SUPFAM" id="SSF49313">
    <property type="entry name" value="Cadherin-like"/>
    <property type="match status" value="6"/>
</dbReference>
<accession>A0AA51NAW9</accession>
<dbReference type="Pfam" id="PF24681">
    <property type="entry name" value="Kelch_KLHDC2_KLHL20_DRC7"/>
    <property type="match status" value="1"/>
</dbReference>
<dbReference type="GO" id="GO:0005911">
    <property type="term" value="C:cell-cell junction"/>
    <property type="evidence" value="ECO:0007669"/>
    <property type="project" value="TreeGrafter"/>
</dbReference>
<dbReference type="GO" id="GO:0007156">
    <property type="term" value="P:homophilic cell adhesion via plasma membrane adhesion molecules"/>
    <property type="evidence" value="ECO:0007669"/>
    <property type="project" value="InterPro"/>
</dbReference>
<evidence type="ECO:0000259" key="9">
    <source>
        <dbReference type="PROSITE" id="PS50268"/>
    </source>
</evidence>
<evidence type="ECO:0000256" key="6">
    <source>
        <dbReference type="ARBA" id="ARBA00022989"/>
    </source>
</evidence>
<dbReference type="GO" id="GO:0016020">
    <property type="term" value="C:membrane"/>
    <property type="evidence" value="ECO:0007669"/>
    <property type="project" value="UniProtKB-SubCell"/>
</dbReference>
<keyword evidence="5" id="KW-0130">Cell adhesion</keyword>
<keyword evidence="7" id="KW-0472">Membrane</keyword>
<dbReference type="SMART" id="SM00112">
    <property type="entry name" value="CA"/>
    <property type="match status" value="7"/>
</dbReference>